<gene>
    <name evidence="2" type="ORF">MVEN_00933400</name>
</gene>
<keyword evidence="3" id="KW-1185">Reference proteome</keyword>
<feature type="chain" id="PRO_5034477620" evidence="1">
    <location>
        <begin position="20"/>
        <end position="157"/>
    </location>
</feature>
<evidence type="ECO:0000313" key="2">
    <source>
        <dbReference type="EMBL" id="KAF7356037.1"/>
    </source>
</evidence>
<feature type="signal peptide" evidence="1">
    <location>
        <begin position="1"/>
        <end position="19"/>
    </location>
</feature>
<evidence type="ECO:0000313" key="3">
    <source>
        <dbReference type="Proteomes" id="UP000620124"/>
    </source>
</evidence>
<accession>A0A8H7D1K2</accession>
<dbReference type="EMBL" id="JACAZI010000007">
    <property type="protein sequence ID" value="KAF7356037.1"/>
    <property type="molecule type" value="Genomic_DNA"/>
</dbReference>
<reference evidence="2" key="1">
    <citation type="submission" date="2020-05" db="EMBL/GenBank/DDBJ databases">
        <title>Mycena genomes resolve the evolution of fungal bioluminescence.</title>
        <authorList>
            <person name="Tsai I.J."/>
        </authorList>
    </citation>
    <scope>NUCLEOTIDE SEQUENCE</scope>
    <source>
        <strain evidence="2">CCC161011</strain>
    </source>
</reference>
<protein>
    <submittedName>
        <fullName evidence="2">Uncharacterized protein</fullName>
    </submittedName>
</protein>
<evidence type="ECO:0000256" key="1">
    <source>
        <dbReference type="SAM" id="SignalP"/>
    </source>
</evidence>
<proteinExistence type="predicted"/>
<name>A0A8H7D1K2_9AGAR</name>
<dbReference type="OrthoDB" id="3069264at2759"/>
<dbReference type="AlphaFoldDB" id="A0A8H7D1K2"/>
<comment type="caution">
    <text evidence="2">The sequence shown here is derived from an EMBL/GenBank/DDBJ whole genome shotgun (WGS) entry which is preliminary data.</text>
</comment>
<sequence length="157" mass="15565">MVQLFSLFVAAMATSAVYAAPLDARRNKANQQGGVLAATNTADSKPAATAADAILATDAALAATISAAAAAAATAAAALEAVISSAAAAASVTAAAAQASFIAANPGENLSSAEDTGKEAFLQTKLKLEQDAGDSDALQTEADLQAFNDQFQGFRRS</sequence>
<keyword evidence="1" id="KW-0732">Signal</keyword>
<dbReference type="Proteomes" id="UP000620124">
    <property type="component" value="Unassembled WGS sequence"/>
</dbReference>
<organism evidence="2 3">
    <name type="scientific">Mycena venus</name>
    <dbReference type="NCBI Taxonomy" id="2733690"/>
    <lineage>
        <taxon>Eukaryota</taxon>
        <taxon>Fungi</taxon>
        <taxon>Dikarya</taxon>
        <taxon>Basidiomycota</taxon>
        <taxon>Agaricomycotina</taxon>
        <taxon>Agaricomycetes</taxon>
        <taxon>Agaricomycetidae</taxon>
        <taxon>Agaricales</taxon>
        <taxon>Marasmiineae</taxon>
        <taxon>Mycenaceae</taxon>
        <taxon>Mycena</taxon>
    </lineage>
</organism>